<dbReference type="KEGG" id="nai:NECAME_04439"/>
<protein>
    <submittedName>
        <fullName evidence="4">Ankyrin repeat protein</fullName>
    </submittedName>
</protein>
<dbReference type="GO" id="GO:0004842">
    <property type="term" value="F:ubiquitin-protein transferase activity"/>
    <property type="evidence" value="ECO:0007669"/>
    <property type="project" value="TreeGrafter"/>
</dbReference>
<feature type="repeat" description="ANK" evidence="3">
    <location>
        <begin position="168"/>
        <end position="200"/>
    </location>
</feature>
<dbReference type="PROSITE" id="PS50088">
    <property type="entry name" value="ANK_REPEAT"/>
    <property type="match status" value="4"/>
</dbReference>
<dbReference type="AlphaFoldDB" id="W2SV16"/>
<evidence type="ECO:0000256" key="1">
    <source>
        <dbReference type="ARBA" id="ARBA00022737"/>
    </source>
</evidence>
<dbReference type="Proteomes" id="UP000053676">
    <property type="component" value="Unassembled WGS sequence"/>
</dbReference>
<organism evidence="4 5">
    <name type="scientific">Necator americanus</name>
    <name type="common">Human hookworm</name>
    <dbReference type="NCBI Taxonomy" id="51031"/>
    <lineage>
        <taxon>Eukaryota</taxon>
        <taxon>Metazoa</taxon>
        <taxon>Ecdysozoa</taxon>
        <taxon>Nematoda</taxon>
        <taxon>Chromadorea</taxon>
        <taxon>Rhabditida</taxon>
        <taxon>Rhabditina</taxon>
        <taxon>Rhabditomorpha</taxon>
        <taxon>Strongyloidea</taxon>
        <taxon>Ancylostomatidae</taxon>
        <taxon>Bunostominae</taxon>
        <taxon>Necator</taxon>
    </lineage>
</organism>
<feature type="repeat" description="ANK" evidence="3">
    <location>
        <begin position="235"/>
        <end position="267"/>
    </location>
</feature>
<dbReference type="OrthoDB" id="1577640at2759"/>
<dbReference type="SMART" id="SM00248">
    <property type="entry name" value="ANK"/>
    <property type="match status" value="4"/>
</dbReference>
<dbReference type="Pfam" id="PF12796">
    <property type="entry name" value="Ank_2"/>
    <property type="match status" value="1"/>
</dbReference>
<dbReference type="Gene3D" id="1.25.40.20">
    <property type="entry name" value="Ankyrin repeat-containing domain"/>
    <property type="match status" value="3"/>
</dbReference>
<keyword evidence="1" id="KW-0677">Repeat</keyword>
<dbReference type="Pfam" id="PF13637">
    <property type="entry name" value="Ank_4"/>
    <property type="match status" value="1"/>
</dbReference>
<dbReference type="PROSITE" id="PS50297">
    <property type="entry name" value="ANK_REP_REGION"/>
    <property type="match status" value="3"/>
</dbReference>
<evidence type="ECO:0000256" key="2">
    <source>
        <dbReference type="ARBA" id="ARBA00023043"/>
    </source>
</evidence>
<name>W2SV16_NECAM</name>
<dbReference type="STRING" id="51031.W2SV16"/>
<evidence type="ECO:0000313" key="4">
    <source>
        <dbReference type="EMBL" id="ETN72542.1"/>
    </source>
</evidence>
<dbReference type="OMA" id="QDRYRAT"/>
<dbReference type="SUPFAM" id="SSF48403">
    <property type="entry name" value="Ankyrin repeat"/>
    <property type="match status" value="1"/>
</dbReference>
<evidence type="ECO:0000313" key="5">
    <source>
        <dbReference type="Proteomes" id="UP000053676"/>
    </source>
</evidence>
<dbReference type="PANTHER" id="PTHR24171">
    <property type="entry name" value="ANKYRIN REPEAT DOMAIN-CONTAINING PROTEIN 39-RELATED"/>
    <property type="match status" value="1"/>
</dbReference>
<dbReference type="InterPro" id="IPR036770">
    <property type="entry name" value="Ankyrin_rpt-contain_sf"/>
</dbReference>
<feature type="repeat" description="ANK" evidence="3">
    <location>
        <begin position="134"/>
        <end position="156"/>
    </location>
</feature>
<dbReference type="EMBL" id="KI663873">
    <property type="protein sequence ID" value="ETN72542.1"/>
    <property type="molecule type" value="Genomic_DNA"/>
</dbReference>
<evidence type="ECO:0000256" key="3">
    <source>
        <dbReference type="PROSITE-ProRule" id="PRU00023"/>
    </source>
</evidence>
<dbReference type="GO" id="GO:0031436">
    <property type="term" value="C:BRCA1-BARD1 complex"/>
    <property type="evidence" value="ECO:0007669"/>
    <property type="project" value="TreeGrafter"/>
</dbReference>
<dbReference type="GO" id="GO:0070531">
    <property type="term" value="C:BRCA1-A complex"/>
    <property type="evidence" value="ECO:0007669"/>
    <property type="project" value="TreeGrafter"/>
</dbReference>
<gene>
    <name evidence="4" type="ORF">NECAME_04439</name>
</gene>
<keyword evidence="5" id="KW-1185">Reference proteome</keyword>
<dbReference type="PANTHER" id="PTHR24171:SF11">
    <property type="entry name" value="26S PROTEASOME NON-ATPASE REGULATORY SUBUNIT 10"/>
    <property type="match status" value="1"/>
</dbReference>
<accession>W2SV16</accession>
<dbReference type="InterPro" id="IPR002110">
    <property type="entry name" value="Ankyrin_rpt"/>
</dbReference>
<proteinExistence type="predicted"/>
<dbReference type="PRINTS" id="PR01415">
    <property type="entry name" value="ANKYRIN"/>
</dbReference>
<sequence>MEIDKSPVKMEDMVREYAELLRKSNDEDAKRMVVRVEGILEATDDSGRSTPHFAAVGGCMPILQLAISQDKMAANRTDDLSFGLVLFYIYPAKINRVGNSIKVSAKDFLIQKIDLVAIVGLQDEKRGLRSEDPMGWTPLMIAASAGRVEVVRYLLSLPQVDVNHRNNNLQTALHYAASRNHAEITHLLLEAGSDVNAADKFGATPLHRAASQGHDKIVHMLLGRPKIHIDARNSEGNTPLFLACEEDREDAAIALARKGASLTVKNKEEQTPLDVLKTNDLRMKLRKAEQHAQAMQQ</sequence>
<dbReference type="GO" id="GO:0085020">
    <property type="term" value="P:protein K6-linked ubiquitination"/>
    <property type="evidence" value="ECO:0007669"/>
    <property type="project" value="TreeGrafter"/>
</dbReference>
<keyword evidence="2 3" id="KW-0040">ANK repeat</keyword>
<feature type="repeat" description="ANK" evidence="3">
    <location>
        <begin position="201"/>
        <end position="222"/>
    </location>
</feature>
<reference evidence="5" key="1">
    <citation type="journal article" date="2014" name="Nat. Genet.">
        <title>Genome of the human hookworm Necator americanus.</title>
        <authorList>
            <person name="Tang Y.T."/>
            <person name="Gao X."/>
            <person name="Rosa B.A."/>
            <person name="Abubucker S."/>
            <person name="Hallsworth-Pepin K."/>
            <person name="Martin J."/>
            <person name="Tyagi R."/>
            <person name="Heizer E."/>
            <person name="Zhang X."/>
            <person name="Bhonagiri-Palsikar V."/>
            <person name="Minx P."/>
            <person name="Warren W.C."/>
            <person name="Wang Q."/>
            <person name="Zhan B."/>
            <person name="Hotez P.J."/>
            <person name="Sternberg P.W."/>
            <person name="Dougall A."/>
            <person name="Gaze S.T."/>
            <person name="Mulvenna J."/>
            <person name="Sotillo J."/>
            <person name="Ranganathan S."/>
            <person name="Rabelo E.M."/>
            <person name="Wilson R.K."/>
            <person name="Felgner P.L."/>
            <person name="Bethony J."/>
            <person name="Hawdon J.M."/>
            <person name="Gasser R.B."/>
            <person name="Loukas A."/>
            <person name="Mitreva M."/>
        </authorList>
    </citation>
    <scope>NUCLEOTIDE SEQUENCE [LARGE SCALE GENOMIC DNA]</scope>
</reference>